<proteinExistence type="predicted"/>
<evidence type="ECO:0000313" key="2">
    <source>
        <dbReference type="Proteomes" id="UP000231252"/>
    </source>
</evidence>
<comment type="caution">
    <text evidence="1">The sequence shown here is derived from an EMBL/GenBank/DDBJ whole genome shotgun (WGS) entry which is preliminary data.</text>
</comment>
<dbReference type="Gene3D" id="1.10.287.1080">
    <property type="entry name" value="MazG-like"/>
    <property type="match status" value="1"/>
</dbReference>
<accession>A0A2H0XD02</accession>
<sequence>MKPKLVRDKIPEIIEKAEGVKAIIITLNKKDYGERLVEKIREEAEELLLAIKDNTNSIEELADILELINAIAIYVGGSISDVEKERKKKFKIRGGFKKRYLLLGKASE</sequence>
<reference evidence="2" key="1">
    <citation type="submission" date="2017-09" db="EMBL/GenBank/DDBJ databases">
        <title>Depth-based differentiation of microbial function through sediment-hosted aquifers and enrichment of novel symbionts in the deep terrestrial subsurface.</title>
        <authorList>
            <person name="Probst A.J."/>
            <person name="Ladd B."/>
            <person name="Jarett J.K."/>
            <person name="Geller-Mcgrath D.E."/>
            <person name="Sieber C.M.K."/>
            <person name="Emerson J.B."/>
            <person name="Anantharaman K."/>
            <person name="Thomas B.C."/>
            <person name="Malmstrom R."/>
            <person name="Stieglmeier M."/>
            <person name="Klingl A."/>
            <person name="Woyke T."/>
            <person name="Ryan C.M."/>
            <person name="Banfield J.F."/>
        </authorList>
    </citation>
    <scope>NUCLEOTIDE SEQUENCE [LARGE SCALE GENOMIC DNA]</scope>
</reference>
<keyword evidence="1" id="KW-0378">Hydrolase</keyword>
<dbReference type="Pfam" id="PF01503">
    <property type="entry name" value="PRA-PH"/>
    <property type="match status" value="1"/>
</dbReference>
<dbReference type="InterPro" id="IPR038735">
    <property type="entry name" value="MSMEG_1276-like_NTP-PPase_dom"/>
</dbReference>
<dbReference type="SUPFAM" id="SSF101386">
    <property type="entry name" value="all-alpha NTP pyrophosphatases"/>
    <property type="match status" value="1"/>
</dbReference>
<organism evidence="1 2">
    <name type="scientific">candidate division WWE3 bacterium CG08_land_8_20_14_0_20_41_10</name>
    <dbReference type="NCBI Taxonomy" id="1975085"/>
    <lineage>
        <taxon>Bacteria</taxon>
        <taxon>Katanobacteria</taxon>
    </lineage>
</organism>
<dbReference type="CDD" id="cd11532">
    <property type="entry name" value="NTP-PPase_COG4997"/>
    <property type="match status" value="1"/>
</dbReference>
<evidence type="ECO:0000313" key="1">
    <source>
        <dbReference type="EMBL" id="PIS21988.1"/>
    </source>
</evidence>
<dbReference type="Proteomes" id="UP000231252">
    <property type="component" value="Unassembled WGS sequence"/>
</dbReference>
<gene>
    <name evidence="1" type="ORF">COT50_04350</name>
</gene>
<dbReference type="InterPro" id="IPR021130">
    <property type="entry name" value="PRib-ATP_PPHydrolase-like"/>
</dbReference>
<dbReference type="EMBL" id="PEYU01000099">
    <property type="protein sequence ID" value="PIS21988.1"/>
    <property type="molecule type" value="Genomic_DNA"/>
</dbReference>
<protein>
    <submittedName>
        <fullName evidence="1">Phosphoribosyl-ATP pyrophosphohydrolase</fullName>
    </submittedName>
</protein>
<name>A0A2H0XD02_UNCKA</name>
<dbReference type="AlphaFoldDB" id="A0A2H0XD02"/>
<dbReference type="GO" id="GO:0016787">
    <property type="term" value="F:hydrolase activity"/>
    <property type="evidence" value="ECO:0007669"/>
    <property type="project" value="UniProtKB-KW"/>
</dbReference>